<organism evidence="3 4">
    <name type="scientific">Roseovarius litorisediminis</name>
    <dbReference type="NCBI Taxonomy" id="1312363"/>
    <lineage>
        <taxon>Bacteria</taxon>
        <taxon>Pseudomonadati</taxon>
        <taxon>Pseudomonadota</taxon>
        <taxon>Alphaproteobacteria</taxon>
        <taxon>Rhodobacterales</taxon>
        <taxon>Roseobacteraceae</taxon>
        <taxon>Roseovarius</taxon>
    </lineage>
</organism>
<protein>
    <submittedName>
        <fullName evidence="3">Biotin biosynthesis cytochrome P450</fullName>
        <ecNumber evidence="3">1.14.15.12</ecNumber>
    </submittedName>
</protein>
<keyword evidence="2" id="KW-0503">Monooxygenase</keyword>
<dbReference type="SUPFAM" id="SSF48264">
    <property type="entry name" value="Cytochrome P450"/>
    <property type="match status" value="1"/>
</dbReference>
<dbReference type="Gene3D" id="1.10.630.10">
    <property type="entry name" value="Cytochrome P450"/>
    <property type="match status" value="1"/>
</dbReference>
<dbReference type="InterPro" id="IPR017972">
    <property type="entry name" value="Cyt_P450_CS"/>
</dbReference>
<dbReference type="RefSeq" id="WP_085890323.1">
    <property type="nucleotide sequence ID" value="NZ_FWFL01000001.1"/>
</dbReference>
<dbReference type="PANTHER" id="PTHR46696">
    <property type="entry name" value="P450, PUTATIVE (EUROFUNG)-RELATED"/>
    <property type="match status" value="1"/>
</dbReference>
<dbReference type="Pfam" id="PF00067">
    <property type="entry name" value="p450"/>
    <property type="match status" value="1"/>
</dbReference>
<gene>
    <name evidence="3" type="primary">bioI_1</name>
    <name evidence="3" type="ORF">PEL8287_00036</name>
</gene>
<proteinExistence type="inferred from homology"/>
<dbReference type="GO" id="GO:0004497">
    <property type="term" value="F:monooxygenase activity"/>
    <property type="evidence" value="ECO:0007669"/>
    <property type="project" value="UniProtKB-KW"/>
</dbReference>
<dbReference type="PANTHER" id="PTHR46696:SF1">
    <property type="entry name" value="CYTOCHROME P450 YJIB-RELATED"/>
    <property type="match status" value="1"/>
</dbReference>
<dbReference type="AlphaFoldDB" id="A0A1Y5R6V3"/>
<evidence type="ECO:0000313" key="4">
    <source>
        <dbReference type="Proteomes" id="UP000193827"/>
    </source>
</evidence>
<dbReference type="PRINTS" id="PR00359">
    <property type="entry name" value="BP450"/>
</dbReference>
<comment type="similarity">
    <text evidence="1 2">Belongs to the cytochrome P450 family.</text>
</comment>
<dbReference type="InterPro" id="IPR001128">
    <property type="entry name" value="Cyt_P450"/>
</dbReference>
<evidence type="ECO:0000256" key="1">
    <source>
        <dbReference type="ARBA" id="ARBA00010617"/>
    </source>
</evidence>
<evidence type="ECO:0000313" key="3">
    <source>
        <dbReference type="EMBL" id="SLN09580.1"/>
    </source>
</evidence>
<dbReference type="OrthoDB" id="9801155at2"/>
<evidence type="ECO:0000256" key="2">
    <source>
        <dbReference type="RuleBase" id="RU000461"/>
    </source>
</evidence>
<keyword evidence="2" id="KW-0349">Heme</keyword>
<dbReference type="InterPro" id="IPR002397">
    <property type="entry name" value="Cyt_P450_B"/>
</dbReference>
<sequence>MENPKLDDAPYLDLTDPGFSIRSEEVRRAREQSWFARTPYGLAVLRYDEMKEMIMHPSLRQGSYRWPAHNGTTGLWSQWWLRMMLNKEGADHARLRRLATPAFAPRLVSSLIPSFQALADELIANFEEDGRCEFQNAFAEPYATRVICALIGFPHDKSERLAELAVEMGYALGVNYAEEEPRVDAATAELFEYTQGVVAQRRKNPKDDFIGALINAAADKSAMSEQELFDMIVLSIFGGIDTTRNQLGLAMQTFLEHPDQWEHLAQNPDLGRQAVEEVMRVRPTVTWVTRETTEDIEFRGLEIPAQTTLHLFSQSAASDPKYFEDGFDITRKQKQHFGFGGGKHHCIGSPIARGDMAEALKLLSQRLKNISPDGPANFLPDSGNTGPLTLPIKFEKRSI</sequence>
<dbReference type="InterPro" id="IPR036396">
    <property type="entry name" value="Cyt_P450_sf"/>
</dbReference>
<accession>A0A1Y5R6V3</accession>
<dbReference type="PROSITE" id="PS00086">
    <property type="entry name" value="CYTOCHROME_P450"/>
    <property type="match status" value="1"/>
</dbReference>
<dbReference type="GO" id="GO:0020037">
    <property type="term" value="F:heme binding"/>
    <property type="evidence" value="ECO:0007669"/>
    <property type="project" value="InterPro"/>
</dbReference>
<dbReference type="GO" id="GO:0005506">
    <property type="term" value="F:iron ion binding"/>
    <property type="evidence" value="ECO:0007669"/>
    <property type="project" value="InterPro"/>
</dbReference>
<name>A0A1Y5R6V3_9RHOB</name>
<dbReference type="EC" id="1.14.15.12" evidence="3"/>
<reference evidence="3 4" key="1">
    <citation type="submission" date="2017-03" db="EMBL/GenBank/DDBJ databases">
        <authorList>
            <person name="Afonso C.L."/>
            <person name="Miller P.J."/>
            <person name="Scott M.A."/>
            <person name="Spackman E."/>
            <person name="Goraichik I."/>
            <person name="Dimitrov K.M."/>
            <person name="Suarez D.L."/>
            <person name="Swayne D.E."/>
        </authorList>
    </citation>
    <scope>NUCLEOTIDE SEQUENCE [LARGE SCALE GENOMIC DNA]</scope>
    <source>
        <strain evidence="3 4">CECT 8287</strain>
    </source>
</reference>
<dbReference type="EMBL" id="FWFL01000001">
    <property type="protein sequence ID" value="SLN09580.1"/>
    <property type="molecule type" value="Genomic_DNA"/>
</dbReference>
<dbReference type="GO" id="GO:0016705">
    <property type="term" value="F:oxidoreductase activity, acting on paired donors, with incorporation or reduction of molecular oxygen"/>
    <property type="evidence" value="ECO:0007669"/>
    <property type="project" value="InterPro"/>
</dbReference>
<keyword evidence="4" id="KW-1185">Reference proteome</keyword>
<keyword evidence="2" id="KW-0408">Iron</keyword>
<keyword evidence="2" id="KW-0479">Metal-binding</keyword>
<keyword evidence="2 3" id="KW-0560">Oxidoreductase</keyword>
<dbReference type="Proteomes" id="UP000193827">
    <property type="component" value="Unassembled WGS sequence"/>
</dbReference>